<feature type="compositionally biased region" description="Basic residues" evidence="2">
    <location>
        <begin position="1"/>
        <end position="12"/>
    </location>
</feature>
<feature type="region of interest" description="Disordered" evidence="2">
    <location>
        <begin position="117"/>
        <end position="140"/>
    </location>
</feature>
<dbReference type="SUPFAM" id="SSF53756">
    <property type="entry name" value="UDP-Glycosyltransferase/glycogen phosphorylase"/>
    <property type="match status" value="1"/>
</dbReference>
<feature type="compositionally biased region" description="Polar residues" evidence="2">
    <location>
        <begin position="17"/>
        <end position="41"/>
    </location>
</feature>
<feature type="region of interest" description="Disordered" evidence="2">
    <location>
        <begin position="1"/>
        <end position="41"/>
    </location>
</feature>
<dbReference type="SMART" id="SM00726">
    <property type="entry name" value="UIM"/>
    <property type="match status" value="2"/>
</dbReference>
<feature type="compositionally biased region" description="Polar residues" evidence="2">
    <location>
        <begin position="755"/>
        <end position="767"/>
    </location>
</feature>
<protein>
    <submittedName>
        <fullName evidence="5">Putative glucosyl/glucuronosyl transferase</fullName>
    </submittedName>
</protein>
<evidence type="ECO:0000256" key="2">
    <source>
        <dbReference type="SAM" id="MobiDB-lite"/>
    </source>
</evidence>
<dbReference type="GO" id="GO:0005975">
    <property type="term" value="P:carbohydrate metabolic process"/>
    <property type="evidence" value="ECO:0007669"/>
    <property type="project" value="InterPro"/>
</dbReference>
<dbReference type="InterPro" id="IPR010610">
    <property type="entry name" value="EryCIII-like_C"/>
</dbReference>
<accession>A0A6A6Q326</accession>
<gene>
    <name evidence="5" type="ORF">BDY17DRAFT_290796</name>
</gene>
<dbReference type="InterPro" id="IPR050426">
    <property type="entry name" value="Glycosyltransferase_28"/>
</dbReference>
<dbReference type="InterPro" id="IPR002213">
    <property type="entry name" value="UDP_glucos_trans"/>
</dbReference>
<dbReference type="InterPro" id="IPR004276">
    <property type="entry name" value="GlycoTrans_28_N"/>
</dbReference>
<dbReference type="InterPro" id="IPR003903">
    <property type="entry name" value="UIM_dom"/>
</dbReference>
<evidence type="ECO:0000256" key="1">
    <source>
        <dbReference type="ARBA" id="ARBA00022679"/>
    </source>
</evidence>
<organism evidence="5 6">
    <name type="scientific">Neohortaea acidophila</name>
    <dbReference type="NCBI Taxonomy" id="245834"/>
    <lineage>
        <taxon>Eukaryota</taxon>
        <taxon>Fungi</taxon>
        <taxon>Dikarya</taxon>
        <taxon>Ascomycota</taxon>
        <taxon>Pezizomycotina</taxon>
        <taxon>Dothideomycetes</taxon>
        <taxon>Dothideomycetidae</taxon>
        <taxon>Mycosphaerellales</taxon>
        <taxon>Teratosphaeriaceae</taxon>
        <taxon>Neohortaea</taxon>
    </lineage>
</organism>
<dbReference type="CDD" id="cd03784">
    <property type="entry name" value="GT1_Gtf-like"/>
    <property type="match status" value="1"/>
</dbReference>
<dbReference type="Proteomes" id="UP000799767">
    <property type="component" value="Unassembled WGS sequence"/>
</dbReference>
<feature type="compositionally biased region" description="Polar residues" evidence="2">
    <location>
        <begin position="995"/>
        <end position="1004"/>
    </location>
</feature>
<dbReference type="Pfam" id="PF06722">
    <property type="entry name" value="EryCIII-like_C"/>
    <property type="match status" value="1"/>
</dbReference>
<feature type="domain" description="Glycosyltransferase family 28 N-terminal" evidence="3">
    <location>
        <begin position="147"/>
        <end position="212"/>
    </location>
</feature>
<dbReference type="Pfam" id="PF02809">
    <property type="entry name" value="UIM"/>
    <property type="match status" value="1"/>
</dbReference>
<feature type="compositionally biased region" description="Basic and acidic residues" evidence="2">
    <location>
        <begin position="1074"/>
        <end position="1090"/>
    </location>
</feature>
<feature type="region of interest" description="Disordered" evidence="2">
    <location>
        <begin position="983"/>
        <end position="1013"/>
    </location>
</feature>
<keyword evidence="1 5" id="KW-0808">Transferase</keyword>
<dbReference type="EMBL" id="MU001632">
    <property type="protein sequence ID" value="KAF2486063.1"/>
    <property type="molecule type" value="Genomic_DNA"/>
</dbReference>
<dbReference type="FunFam" id="3.40.50.2000:FF:000100">
    <property type="entry name" value="Glycosyltransferase family 1 protein"/>
    <property type="match status" value="1"/>
</dbReference>
<dbReference type="PANTHER" id="PTHR48050">
    <property type="entry name" value="STEROL 3-BETA-GLUCOSYLTRANSFERASE"/>
    <property type="match status" value="1"/>
</dbReference>
<sequence>MAAQRHSVRRRPVPATMVQQSSLQPAEAPSATQIDLASPMTQDPALHDIDLATPDSDNDALPPPAYGEVHGEIRSEKDGVGTSARVTDDGRVDIRINQLNRRLSQIFIPALRQQVQKVQETGPAPPPYIPPSLGGDDGTPPPPPLNIVIQVVGSRGDVQPFVALGKVLKTYGHRIRLATHPVFKDFVLENGLEFFSIGGDPSLLMAFMVKNPGLMPGFRTLISGDVGQRKKDIAGYLQGCWRSCYQAGHGMSPPQDDRSESSGDESAVRPFVADCIIANPPSFAHVHCAEKLGIPLHIMFTMPYSPTQAFPHPLANIQASNADPQLTNYISYAMIELLSWQGLGDTINRFRAKCLDLDPVSLIWAPGMLERLKVPHTYCWSPALIPKPKDWGPHISISGFFFLDLATDYTPPADLHAFLDAGPPPVYIGFGSIVLDDPNAMTELIFEAVRMTGQRVLLSKGWGGIGADADDLRIPDGVFMLGNVPHDWLFKHVSCVVHHGGAGTIAAGLAAGRPTLVVPFFGDQPFWGAMVSRAGAGPDPIPHKQLTADKLADAINFCLKPESLERAKELASKIAAERGSEMGALSFHQYLEPDRLRCTLVPSKPAAWRIKRTQVKLSPFAASTLTNASLLNFNDLEPFRPQEYATDEGPWDPVSGGAAAVFGAFSSLVMGLADFPTETWRAVRMPVASSRKQSQAPVPTVAGGSETSRGRERSTPPTSPDQSQTSLDIQEGPSPVRSLLTPSGLPTPMPKPGSYSVSDISQDQTNPRADHAGRSQPPSRNDLDSGKERDLMRRTGAHTSKGFGRMVKTAVAAPMEISVSMTKGFHNAPRLWSDDTVRPQEQVTDMKSGFKAIGKEFGFGMYDGVTGLVTQPWKGARKEGTSGFFKGMGKGIGGFATKPGAALFAIPSYFMKGAWKEVEKMFGGNVQNYIIASRVAQGYEEWRQSTEAERQDVIVRWKLIRKYVKKRQSVDVIRDILEAQRTRDPSGGSLARGGVQSSLRSPTMASEPLPRPTDISERLQQLDQATAPRDSEEDADVMRAIQEAVSQLQSQRQEVSEGPTDHADVPRTLVNHQAEPKRLSSEAADYDGHPTRAVTSSTTEQRLSSDSEPKSTMGLDDEEEEEFERAAAAAGESTGVPRSPPYDSGHLSGTKQSEFEAQQERQHGEKTREEKTEEEIVMEYIKKQSLLELQHRSKGKARATATEDLEDEDLQRALKLSMQGHGSQHGEASAQRSS</sequence>
<dbReference type="PROSITE" id="PS50330">
    <property type="entry name" value="UIM"/>
    <property type="match status" value="1"/>
</dbReference>
<name>A0A6A6Q326_9PEZI</name>
<feature type="region of interest" description="Disordered" evidence="2">
    <location>
        <begin position="1190"/>
        <end position="1234"/>
    </location>
</feature>
<feature type="compositionally biased region" description="Polar residues" evidence="2">
    <location>
        <begin position="1093"/>
        <end position="1102"/>
    </location>
</feature>
<dbReference type="Gene3D" id="3.40.50.2000">
    <property type="entry name" value="Glycogen Phosphorylase B"/>
    <property type="match status" value="2"/>
</dbReference>
<evidence type="ECO:0000313" key="5">
    <source>
        <dbReference type="EMBL" id="KAF2486063.1"/>
    </source>
</evidence>
<dbReference type="AlphaFoldDB" id="A0A6A6Q326"/>
<reference evidence="5" key="1">
    <citation type="journal article" date="2020" name="Stud. Mycol.">
        <title>101 Dothideomycetes genomes: a test case for predicting lifestyles and emergence of pathogens.</title>
        <authorList>
            <person name="Haridas S."/>
            <person name="Albert R."/>
            <person name="Binder M."/>
            <person name="Bloem J."/>
            <person name="Labutti K."/>
            <person name="Salamov A."/>
            <person name="Andreopoulos B."/>
            <person name="Baker S."/>
            <person name="Barry K."/>
            <person name="Bills G."/>
            <person name="Bluhm B."/>
            <person name="Cannon C."/>
            <person name="Castanera R."/>
            <person name="Culley D."/>
            <person name="Daum C."/>
            <person name="Ezra D."/>
            <person name="Gonzalez J."/>
            <person name="Henrissat B."/>
            <person name="Kuo A."/>
            <person name="Liang C."/>
            <person name="Lipzen A."/>
            <person name="Lutzoni F."/>
            <person name="Magnuson J."/>
            <person name="Mondo S."/>
            <person name="Nolan M."/>
            <person name="Ohm R."/>
            <person name="Pangilinan J."/>
            <person name="Park H.-J."/>
            <person name="Ramirez L."/>
            <person name="Alfaro M."/>
            <person name="Sun H."/>
            <person name="Tritt A."/>
            <person name="Yoshinaga Y."/>
            <person name="Zwiers L.-H."/>
            <person name="Turgeon B."/>
            <person name="Goodwin S."/>
            <person name="Spatafora J."/>
            <person name="Crous P."/>
            <person name="Grigoriev I."/>
        </authorList>
    </citation>
    <scope>NUCLEOTIDE SEQUENCE</scope>
    <source>
        <strain evidence="5">CBS 113389</strain>
    </source>
</reference>
<feature type="domain" description="Erythromycin biosynthesis protein CIII-like C-terminal" evidence="4">
    <location>
        <begin position="473"/>
        <end position="577"/>
    </location>
</feature>
<dbReference type="FunFam" id="3.40.50.2000:FF:000009">
    <property type="entry name" value="Sterol 3-beta-glucosyltransferase UGT80A2"/>
    <property type="match status" value="1"/>
</dbReference>
<feature type="compositionally biased region" description="Polar residues" evidence="2">
    <location>
        <begin position="1147"/>
        <end position="1156"/>
    </location>
</feature>
<dbReference type="Pfam" id="PF03033">
    <property type="entry name" value="Glyco_transf_28"/>
    <property type="match status" value="1"/>
</dbReference>
<evidence type="ECO:0000313" key="6">
    <source>
        <dbReference type="Proteomes" id="UP000799767"/>
    </source>
</evidence>
<feature type="region of interest" description="Disordered" evidence="2">
    <location>
        <begin position="686"/>
        <end position="801"/>
    </location>
</feature>
<feature type="compositionally biased region" description="Basic and acidic residues" evidence="2">
    <location>
        <begin position="781"/>
        <end position="793"/>
    </location>
</feature>
<feature type="region of interest" description="Disordered" evidence="2">
    <location>
        <begin position="1045"/>
        <end position="1174"/>
    </location>
</feature>
<proteinExistence type="predicted"/>
<dbReference type="OrthoDB" id="5835829at2759"/>
<keyword evidence="6" id="KW-1185">Reference proteome</keyword>
<dbReference type="PANTHER" id="PTHR48050:SF13">
    <property type="entry name" value="STEROL 3-BETA-GLUCOSYLTRANSFERASE UGT80A2"/>
    <property type="match status" value="1"/>
</dbReference>
<evidence type="ECO:0000259" key="3">
    <source>
        <dbReference type="Pfam" id="PF03033"/>
    </source>
</evidence>
<evidence type="ECO:0000259" key="4">
    <source>
        <dbReference type="Pfam" id="PF06722"/>
    </source>
</evidence>
<dbReference type="GO" id="GO:0016906">
    <property type="term" value="F:sterol 3-beta-glucosyltransferase activity"/>
    <property type="evidence" value="ECO:0007669"/>
    <property type="project" value="UniProtKB-ARBA"/>
</dbReference>
<feature type="compositionally biased region" description="Basic and acidic residues" evidence="2">
    <location>
        <begin position="1158"/>
        <end position="1171"/>
    </location>
</feature>
<dbReference type="RefSeq" id="XP_033592632.1">
    <property type="nucleotide sequence ID" value="XM_033732570.1"/>
</dbReference>
<dbReference type="GeneID" id="54473572"/>